<comment type="subcellular location">
    <subcellularLocation>
        <location evidence="1">Nucleus</location>
    </subcellularLocation>
</comment>
<proteinExistence type="predicted"/>
<evidence type="ECO:0000256" key="13">
    <source>
        <dbReference type="SAM" id="MobiDB-lite"/>
    </source>
</evidence>
<dbReference type="SMART" id="SM00355">
    <property type="entry name" value="ZnF_C2H2"/>
    <property type="match status" value="8"/>
</dbReference>
<keyword evidence="7" id="KW-0805">Transcription regulation</keyword>
<protein>
    <submittedName>
        <fullName evidence="18">Zinc finger protein ush</fullName>
    </submittedName>
</protein>
<feature type="compositionally biased region" description="Pro residues" evidence="13">
    <location>
        <begin position="470"/>
        <end position="489"/>
    </location>
</feature>
<dbReference type="Proteomes" id="UP000504606">
    <property type="component" value="Unplaced"/>
</dbReference>
<dbReference type="InterPro" id="IPR059121">
    <property type="entry name" value="CCHC_ZFPM2-like"/>
</dbReference>
<evidence type="ECO:0000256" key="8">
    <source>
        <dbReference type="ARBA" id="ARBA00023125"/>
    </source>
</evidence>
<feature type="compositionally biased region" description="Pro residues" evidence="13">
    <location>
        <begin position="859"/>
        <end position="870"/>
    </location>
</feature>
<keyword evidence="5 12" id="KW-0863">Zinc-finger</keyword>
<evidence type="ECO:0000256" key="9">
    <source>
        <dbReference type="ARBA" id="ARBA00023159"/>
    </source>
</evidence>
<feature type="region of interest" description="Disordered" evidence="13">
    <location>
        <begin position="82"/>
        <end position="156"/>
    </location>
</feature>
<feature type="compositionally biased region" description="Pro residues" evidence="13">
    <location>
        <begin position="676"/>
        <end position="689"/>
    </location>
</feature>
<evidence type="ECO:0000313" key="17">
    <source>
        <dbReference type="Proteomes" id="UP000504606"/>
    </source>
</evidence>
<evidence type="ECO:0000256" key="11">
    <source>
        <dbReference type="ARBA" id="ARBA00023242"/>
    </source>
</evidence>
<keyword evidence="11" id="KW-0539">Nucleus</keyword>
<feature type="chain" id="PRO_5038471701" evidence="14">
    <location>
        <begin position="24"/>
        <end position="1066"/>
    </location>
</feature>
<feature type="non-terminal residue" evidence="18">
    <location>
        <position position="1"/>
    </location>
</feature>
<feature type="domain" description="C2H2-type" evidence="15">
    <location>
        <begin position="900"/>
        <end position="928"/>
    </location>
</feature>
<reference evidence="18" key="1">
    <citation type="submission" date="2025-08" db="UniProtKB">
        <authorList>
            <consortium name="RefSeq"/>
        </authorList>
    </citation>
    <scope>IDENTIFICATION</scope>
    <source>
        <tissue evidence="18">Whole organism</tissue>
    </source>
</reference>
<keyword evidence="4" id="KW-0677">Repeat</keyword>
<dbReference type="GO" id="GO:0005634">
    <property type="term" value="C:nucleus"/>
    <property type="evidence" value="ECO:0007669"/>
    <property type="project" value="UniProtKB-SubCell"/>
</dbReference>
<dbReference type="RefSeq" id="XP_052128289.1">
    <property type="nucleotide sequence ID" value="XM_052272329.1"/>
</dbReference>
<keyword evidence="14" id="KW-0732">Signal</keyword>
<feature type="signal peptide" evidence="14">
    <location>
        <begin position="1"/>
        <end position="23"/>
    </location>
</feature>
<feature type="region of interest" description="Disordered" evidence="13">
    <location>
        <begin position="462"/>
        <end position="541"/>
    </location>
</feature>
<dbReference type="GO" id="GO:0030154">
    <property type="term" value="P:cell differentiation"/>
    <property type="evidence" value="ECO:0007669"/>
    <property type="project" value="UniProtKB-ARBA"/>
</dbReference>
<feature type="compositionally biased region" description="Low complexity" evidence="13">
    <location>
        <begin position="659"/>
        <end position="675"/>
    </location>
</feature>
<feature type="compositionally biased region" description="Low complexity" evidence="13">
    <location>
        <begin position="874"/>
        <end position="885"/>
    </location>
</feature>
<dbReference type="GO" id="GO:0045944">
    <property type="term" value="P:positive regulation of transcription by RNA polymerase II"/>
    <property type="evidence" value="ECO:0007669"/>
    <property type="project" value="TreeGrafter"/>
</dbReference>
<evidence type="ECO:0000256" key="5">
    <source>
        <dbReference type="ARBA" id="ARBA00022771"/>
    </source>
</evidence>
<dbReference type="Gene3D" id="3.30.160.60">
    <property type="entry name" value="Classic Zinc Finger"/>
    <property type="match status" value="2"/>
</dbReference>
<keyword evidence="9" id="KW-0010">Activator</keyword>
<feature type="domain" description="CCHC FOG-type" evidence="16">
    <location>
        <begin position="212"/>
        <end position="245"/>
    </location>
</feature>
<accession>A0A9C6X358</accession>
<keyword evidence="2" id="KW-0678">Repressor</keyword>
<dbReference type="InterPro" id="IPR036236">
    <property type="entry name" value="Znf_C2H2_sf"/>
</dbReference>
<keyword evidence="6" id="KW-0862">Zinc</keyword>
<feature type="compositionally biased region" description="Low complexity" evidence="13">
    <location>
        <begin position="255"/>
        <end position="265"/>
    </location>
</feature>
<feature type="compositionally biased region" description="Pro residues" evidence="13">
    <location>
        <begin position="367"/>
        <end position="379"/>
    </location>
</feature>
<keyword evidence="10" id="KW-0804">Transcription</keyword>
<gene>
    <name evidence="18" type="primary">LOC113206812</name>
</gene>
<dbReference type="InterPro" id="IPR034731">
    <property type="entry name" value="Znf_CCHC_FOG"/>
</dbReference>
<feature type="region of interest" description="Disordered" evidence="13">
    <location>
        <begin position="918"/>
        <end position="962"/>
    </location>
</feature>
<feature type="region of interest" description="Disordered" evidence="13">
    <location>
        <begin position="659"/>
        <end position="692"/>
    </location>
</feature>
<evidence type="ECO:0000256" key="4">
    <source>
        <dbReference type="ARBA" id="ARBA00022737"/>
    </source>
</evidence>
<feature type="region of interest" description="Disordered" evidence="13">
    <location>
        <begin position="251"/>
        <end position="287"/>
    </location>
</feature>
<dbReference type="GO" id="GO:0061629">
    <property type="term" value="F:RNA polymerase II-specific DNA-binding transcription factor binding"/>
    <property type="evidence" value="ECO:0007669"/>
    <property type="project" value="InterPro"/>
</dbReference>
<evidence type="ECO:0000259" key="15">
    <source>
        <dbReference type="PROSITE" id="PS50157"/>
    </source>
</evidence>
<evidence type="ECO:0000256" key="3">
    <source>
        <dbReference type="ARBA" id="ARBA00022723"/>
    </source>
</evidence>
<dbReference type="GO" id="GO:0008270">
    <property type="term" value="F:zinc ion binding"/>
    <property type="evidence" value="ECO:0007669"/>
    <property type="project" value="UniProtKB-KW"/>
</dbReference>
<evidence type="ECO:0000256" key="2">
    <source>
        <dbReference type="ARBA" id="ARBA00022491"/>
    </source>
</evidence>
<dbReference type="Pfam" id="PF00096">
    <property type="entry name" value="zf-C2H2"/>
    <property type="match status" value="1"/>
</dbReference>
<dbReference type="PANTHER" id="PTHR12958">
    <property type="entry name" value="FRIEND OF GATA2-RELATED"/>
    <property type="match status" value="1"/>
</dbReference>
<name>A0A9C6X358_FRAOC</name>
<feature type="compositionally biased region" description="Low complexity" evidence="13">
    <location>
        <begin position="272"/>
        <end position="283"/>
    </location>
</feature>
<dbReference type="GO" id="GO:0009653">
    <property type="term" value="P:anatomical structure morphogenesis"/>
    <property type="evidence" value="ECO:0007669"/>
    <property type="project" value="UniProtKB-ARBA"/>
</dbReference>
<dbReference type="PROSITE" id="PS51810">
    <property type="entry name" value="ZF_CCHC_FOG"/>
    <property type="match status" value="3"/>
</dbReference>
<feature type="compositionally biased region" description="Low complexity" evidence="13">
    <location>
        <begin position="394"/>
        <end position="406"/>
    </location>
</feature>
<dbReference type="InterPro" id="IPR039746">
    <property type="entry name" value="FOG"/>
</dbReference>
<dbReference type="Pfam" id="PF25445">
    <property type="entry name" value="CCHC_ZFPM2"/>
    <property type="match status" value="1"/>
</dbReference>
<organism evidence="17 18">
    <name type="scientific">Frankliniella occidentalis</name>
    <name type="common">Western flower thrips</name>
    <name type="synonym">Euthrips occidentalis</name>
    <dbReference type="NCBI Taxonomy" id="133901"/>
    <lineage>
        <taxon>Eukaryota</taxon>
        <taxon>Metazoa</taxon>
        <taxon>Ecdysozoa</taxon>
        <taxon>Arthropoda</taxon>
        <taxon>Hexapoda</taxon>
        <taxon>Insecta</taxon>
        <taxon>Pterygota</taxon>
        <taxon>Neoptera</taxon>
        <taxon>Paraneoptera</taxon>
        <taxon>Thysanoptera</taxon>
        <taxon>Terebrantia</taxon>
        <taxon>Thripoidea</taxon>
        <taxon>Thripidae</taxon>
        <taxon>Frankliniella</taxon>
    </lineage>
</organism>
<feature type="domain" description="C2H2-type" evidence="15">
    <location>
        <begin position="702"/>
        <end position="729"/>
    </location>
</feature>
<feature type="region of interest" description="Disordered" evidence="13">
    <location>
        <begin position="352"/>
        <end position="445"/>
    </location>
</feature>
<feature type="domain" description="CCHC FOG-type" evidence="16">
    <location>
        <begin position="619"/>
        <end position="652"/>
    </location>
</feature>
<dbReference type="GO" id="GO:0003677">
    <property type="term" value="F:DNA binding"/>
    <property type="evidence" value="ECO:0007669"/>
    <property type="project" value="UniProtKB-KW"/>
</dbReference>
<keyword evidence="8" id="KW-0238">DNA-binding</keyword>
<keyword evidence="3" id="KW-0479">Metal-binding</keyword>
<feature type="domain" description="CCHC FOG-type" evidence="16">
    <location>
        <begin position="49"/>
        <end position="82"/>
    </location>
</feature>
<dbReference type="GO" id="GO:0000122">
    <property type="term" value="P:negative regulation of transcription by RNA polymerase II"/>
    <property type="evidence" value="ECO:0007669"/>
    <property type="project" value="TreeGrafter"/>
</dbReference>
<dbReference type="InterPro" id="IPR013087">
    <property type="entry name" value="Znf_C2H2_type"/>
</dbReference>
<dbReference type="OrthoDB" id="8742770at2759"/>
<evidence type="ECO:0000313" key="18">
    <source>
        <dbReference type="RefSeq" id="XP_052128289.1"/>
    </source>
</evidence>
<evidence type="ECO:0000256" key="14">
    <source>
        <dbReference type="SAM" id="SignalP"/>
    </source>
</evidence>
<feature type="compositionally biased region" description="Low complexity" evidence="13">
    <location>
        <begin position="355"/>
        <end position="366"/>
    </location>
</feature>
<dbReference type="GeneID" id="113206812"/>
<feature type="compositionally biased region" description="Polar residues" evidence="13">
    <location>
        <begin position="932"/>
        <end position="942"/>
    </location>
</feature>
<evidence type="ECO:0000256" key="7">
    <source>
        <dbReference type="ARBA" id="ARBA00023015"/>
    </source>
</evidence>
<sequence>CALLSVAALAVSRSLFLPRGASSAEAVAAALLPGAPPPPPVTEPNPSEARQAVAFRCEPCGIRFSSLSTLEAHQTYYCSHRPNAQGPKGPIVEADEGTTGGDGADLMAPRADSADGSESGKRAAQGGAQVAQGGGQAQGGAAGGQSGGQPGAGHPKQYSCPHCSYSADKKVSLNRHMRMHTASPPAATGAVAPPLQLPLQLQVQPAEPADAAASFVDRYCQDCDIRFSSYKTFRAHKQHYCSTRHVLKGSGAGGSSESASPSPVEGGPGPAAGPALPTRAAAGSPGHASGNEALLALPTNPPLLVPYSLLQGASVVQGAALSAALGVGAGAVLGAACLLWLPDGSLQAVATANLPSPSRPRQAPANAAPPQPSPSPSPQSAPAAPKRQRDGKQASPAPGVAGSAPATNPGSAQGLGPLDLSVPRRASDCSEPDQDMDEDVHVQDHEHEDIVCAPSIPLMLSASSTCSSPSPAPPPGLGPSPSPPPMPHPPSRKRPHSPALSPTDRGGKKSPRRTPNGVVHAGLVKKESTESERVPAGSGVPVVGPDPQLLLQSVLAGRGISQGLAQGLAQSSLPLLLGNHLTSPLSANIELALRMAAVSAAELQQQVAPQPPPPPPQVHVKHGVSKCMECNIVFCRHENYLAHKRHYCQARLQEEAAPAEASNAPSPGVARSPSSSSPPEPQPAAPAAPAPAAGAAPTHVQYICARCPIKFASLDNLTHHQAYYCPKRPLGQDGVMQAPGPGKVVEDKGKRRCPKCKATVPAEQALSHQCDVLVVGSGWRCPCCPVTSPTISAAQRHMETHNGIKAFRCTLCGYKGNTLRGMRTHIRMHFEKGLPDLQEENYITCVMEDDAAIPAPIPVPAPLATPPTPPAHMSSLTTTTEASSLPGSGSAGRSDADKQFNCDYCSYTTLDKNNLRHHVKHAHGRSSEENALPTSLNPSSTSDDQRPPNALNGANRVKVKQEKQDEEFKRIEEFKVKEEPIFVNDVEERSSIRASPLLLEDSKASLQSVEDISRDEIVSANNNKTGPKYCKTCDIKFTLYDSFMTHKKFYCTRSESDSKVAQASAL</sequence>
<evidence type="ECO:0000259" key="16">
    <source>
        <dbReference type="PROSITE" id="PS51810"/>
    </source>
</evidence>
<dbReference type="SUPFAM" id="SSF57667">
    <property type="entry name" value="beta-beta-alpha zinc fingers"/>
    <property type="match status" value="7"/>
</dbReference>
<dbReference type="GO" id="GO:0007507">
    <property type="term" value="P:heart development"/>
    <property type="evidence" value="ECO:0007669"/>
    <property type="project" value="TreeGrafter"/>
</dbReference>
<feature type="compositionally biased region" description="Gly residues" evidence="13">
    <location>
        <begin position="132"/>
        <end position="151"/>
    </location>
</feature>
<dbReference type="KEGG" id="foc:113206812"/>
<dbReference type="AlphaFoldDB" id="A0A9C6X358"/>
<keyword evidence="17" id="KW-1185">Reference proteome</keyword>
<evidence type="ECO:0000256" key="12">
    <source>
        <dbReference type="PROSITE-ProRule" id="PRU00042"/>
    </source>
</evidence>
<evidence type="ECO:0000256" key="1">
    <source>
        <dbReference type="ARBA" id="ARBA00004123"/>
    </source>
</evidence>
<dbReference type="CTD" id="33225"/>
<feature type="region of interest" description="Disordered" evidence="13">
    <location>
        <begin position="859"/>
        <end position="895"/>
    </location>
</feature>
<feature type="domain" description="C2H2-type" evidence="15">
    <location>
        <begin position="55"/>
        <end position="82"/>
    </location>
</feature>
<feature type="compositionally biased region" description="Basic and acidic residues" evidence="13">
    <location>
        <begin position="524"/>
        <end position="533"/>
    </location>
</feature>
<dbReference type="PROSITE" id="PS50157">
    <property type="entry name" value="ZINC_FINGER_C2H2_2"/>
    <property type="match status" value="4"/>
</dbReference>
<evidence type="ECO:0000256" key="10">
    <source>
        <dbReference type="ARBA" id="ARBA00023163"/>
    </source>
</evidence>
<evidence type="ECO:0000256" key="6">
    <source>
        <dbReference type="ARBA" id="ARBA00022833"/>
    </source>
</evidence>
<feature type="domain" description="C2H2-type" evidence="15">
    <location>
        <begin position="158"/>
        <end position="185"/>
    </location>
</feature>
<dbReference type="PANTHER" id="PTHR12958:SF3">
    <property type="entry name" value="ZINC FINGER PROTEIN USH"/>
    <property type="match status" value="1"/>
</dbReference>